<dbReference type="AlphaFoldDB" id="A0A2S3ZSB8"/>
<feature type="region of interest" description="Disordered" evidence="1">
    <location>
        <begin position="312"/>
        <end position="343"/>
    </location>
</feature>
<evidence type="ECO:0000256" key="1">
    <source>
        <dbReference type="SAM" id="MobiDB-lite"/>
    </source>
</evidence>
<dbReference type="InterPro" id="IPR005674">
    <property type="entry name" value="CocE/Ser_esterase"/>
</dbReference>
<feature type="domain" description="Xaa-Pro dipeptidyl-peptidase-like" evidence="2">
    <location>
        <begin position="18"/>
        <end position="269"/>
    </location>
</feature>
<dbReference type="SUPFAM" id="SSF53474">
    <property type="entry name" value="alpha/beta-Hydrolases"/>
    <property type="match status" value="1"/>
</dbReference>
<evidence type="ECO:0000259" key="2">
    <source>
        <dbReference type="Pfam" id="PF02129"/>
    </source>
</evidence>
<sequence length="343" mass="37382">MNHGRQTAPTCLNIRLRDGSVLAGDHYRSRQNTGRGIVVIRTPYDRRAYQAQAGAWQAQGHDVLVQDVRGRYGSTGPWLPYSAEGRDGAETARFLKREGLLNGALILAGASYDAHCALEAARCLEADGGQVPAAAVIAMVPALGLFETARNPDGTARLRDRIGWWHMHGFTAESRPPLAPVEIDHRCQEADALGVRHAMPANIYGAHAPAQWDRLWEATKLDLEARYSSCQTPLLVVSGHRDFFAHEALELAEAWAAGRTGFLTGPWGHRLAAGLDPATAATLRRHGGLMAKIQDYLEGADRSPFTREFTESLDGAASWEPSDRTRLRAAINPPVPAECEEPS</sequence>
<dbReference type="EMBL" id="PPXC01000023">
    <property type="protein sequence ID" value="POH71757.1"/>
    <property type="molecule type" value="Genomic_DNA"/>
</dbReference>
<dbReference type="NCBIfam" id="TIGR00976">
    <property type="entry name" value="CocE_NonD"/>
    <property type="match status" value="1"/>
</dbReference>
<comment type="caution">
    <text evidence="3">The sequence shown here is derived from an EMBL/GenBank/DDBJ whole genome shotgun (WGS) entry which is preliminary data.</text>
</comment>
<accession>A0A2S3ZSB8</accession>
<gene>
    <name evidence="3" type="ORF">CVS27_19265</name>
</gene>
<name>A0A2S3ZSB8_ARTGL</name>
<proteinExistence type="predicted"/>
<dbReference type="Pfam" id="PF02129">
    <property type="entry name" value="Peptidase_S15"/>
    <property type="match status" value="1"/>
</dbReference>
<reference evidence="3 4" key="1">
    <citation type="submission" date="2018-01" db="EMBL/GenBank/DDBJ databases">
        <title>Arthrobacter sp. nov., from glaciers in China.</title>
        <authorList>
            <person name="Liu Q."/>
            <person name="Xin Y.-H."/>
        </authorList>
    </citation>
    <scope>NUCLEOTIDE SEQUENCE [LARGE SCALE GENOMIC DNA]</scope>
    <source>
        <strain evidence="3 4">HLT2-12-2</strain>
    </source>
</reference>
<evidence type="ECO:0000313" key="4">
    <source>
        <dbReference type="Proteomes" id="UP000237061"/>
    </source>
</evidence>
<organism evidence="3 4">
    <name type="scientific">Arthrobacter glacialis</name>
    <dbReference type="NCBI Taxonomy" id="1664"/>
    <lineage>
        <taxon>Bacteria</taxon>
        <taxon>Bacillati</taxon>
        <taxon>Actinomycetota</taxon>
        <taxon>Actinomycetes</taxon>
        <taxon>Micrococcales</taxon>
        <taxon>Micrococcaceae</taxon>
        <taxon>Arthrobacter</taxon>
    </lineage>
</organism>
<keyword evidence="4" id="KW-1185">Reference proteome</keyword>
<dbReference type="Gene3D" id="3.40.50.1820">
    <property type="entry name" value="alpha/beta hydrolase"/>
    <property type="match status" value="1"/>
</dbReference>
<evidence type="ECO:0000313" key="3">
    <source>
        <dbReference type="EMBL" id="POH71757.1"/>
    </source>
</evidence>
<dbReference type="Gene3D" id="1.10.3020.10">
    <property type="entry name" value="alpha-amino acid ester hydrolase ( Helical cap domain)"/>
    <property type="match status" value="1"/>
</dbReference>
<dbReference type="InterPro" id="IPR000383">
    <property type="entry name" value="Xaa-Pro-like_dom"/>
</dbReference>
<dbReference type="GO" id="GO:0016787">
    <property type="term" value="F:hydrolase activity"/>
    <property type="evidence" value="ECO:0007669"/>
    <property type="project" value="InterPro"/>
</dbReference>
<dbReference type="InterPro" id="IPR029058">
    <property type="entry name" value="AB_hydrolase_fold"/>
</dbReference>
<dbReference type="RefSeq" id="WP_103467467.1">
    <property type="nucleotide sequence ID" value="NZ_PPXC01000023.1"/>
</dbReference>
<dbReference type="Proteomes" id="UP000237061">
    <property type="component" value="Unassembled WGS sequence"/>
</dbReference>
<protein>
    <recommendedName>
        <fullName evidence="2">Xaa-Pro dipeptidyl-peptidase-like domain-containing protein</fullName>
    </recommendedName>
</protein>